<proteinExistence type="predicted"/>
<feature type="domain" description="CinA C-terminal" evidence="1">
    <location>
        <begin position="9"/>
        <end position="161"/>
    </location>
</feature>
<reference evidence="3" key="1">
    <citation type="submission" date="2016-12" db="EMBL/GenBank/DDBJ databases">
        <authorList>
            <person name="Rodrigo-Torres L."/>
            <person name="Arahal R.D."/>
            <person name="Lucena T."/>
        </authorList>
    </citation>
    <scope>NUCLEOTIDE SEQUENCE [LARGE SCALE GENOMIC DNA]</scope>
</reference>
<dbReference type="Gene3D" id="3.90.950.20">
    <property type="entry name" value="CinA-like"/>
    <property type="match status" value="1"/>
</dbReference>
<dbReference type="EC" id="3.5.1.42" evidence="2"/>
<dbReference type="GO" id="GO:0019159">
    <property type="term" value="F:nicotinamide-nucleotide amidase activity"/>
    <property type="evidence" value="ECO:0007669"/>
    <property type="project" value="UniProtKB-EC"/>
</dbReference>
<dbReference type="EMBL" id="FRFG01000013">
    <property type="protein sequence ID" value="SHO55369.1"/>
    <property type="molecule type" value="Genomic_DNA"/>
</dbReference>
<dbReference type="InterPro" id="IPR036653">
    <property type="entry name" value="CinA-like_C"/>
</dbReference>
<organism evidence="2 3">
    <name type="scientific">Vibrio quintilis</name>
    <dbReference type="NCBI Taxonomy" id="1117707"/>
    <lineage>
        <taxon>Bacteria</taxon>
        <taxon>Pseudomonadati</taxon>
        <taxon>Pseudomonadota</taxon>
        <taxon>Gammaproteobacteria</taxon>
        <taxon>Vibrionales</taxon>
        <taxon>Vibrionaceae</taxon>
        <taxon>Vibrio</taxon>
    </lineage>
</organism>
<dbReference type="SUPFAM" id="SSF142433">
    <property type="entry name" value="CinA-like"/>
    <property type="match status" value="1"/>
</dbReference>
<gene>
    <name evidence="2" type="primary">pncC</name>
    <name evidence="2" type="ORF">VQ7734_01096</name>
</gene>
<sequence>MGDEVDLHESLSRKVGAKLKEKKHTLVTAESCTGGAIATSVTAIDGSSAWFDRAFITYSNEAKMEMLTVSEDILNEYGAVSEPTVLAMVEGALKYSRASVAVSVSGIAGPGGGSKEKPVGTVCFAWKDNCGWQKAETVHFTGNREQVRSKAVSYVLNVLFDHLCLVSD</sequence>
<evidence type="ECO:0000313" key="2">
    <source>
        <dbReference type="EMBL" id="SHO55369.1"/>
    </source>
</evidence>
<dbReference type="NCBIfam" id="TIGR00199">
    <property type="entry name" value="PncC_domain"/>
    <property type="match status" value="1"/>
</dbReference>
<evidence type="ECO:0000259" key="1">
    <source>
        <dbReference type="Pfam" id="PF02464"/>
    </source>
</evidence>
<keyword evidence="3" id="KW-1185">Reference proteome</keyword>
<accession>A0A1M7YRX4</accession>
<dbReference type="Pfam" id="PF02464">
    <property type="entry name" value="CinA"/>
    <property type="match status" value="1"/>
</dbReference>
<protein>
    <submittedName>
        <fullName evidence="2">Nicotinamide-nucleotide amidohydrolase PncC</fullName>
        <ecNumber evidence="2">3.5.1.42</ecNumber>
    </submittedName>
</protein>
<dbReference type="Proteomes" id="UP000184600">
    <property type="component" value="Unassembled WGS sequence"/>
</dbReference>
<dbReference type="STRING" id="1117707.VQ7734_01096"/>
<name>A0A1M7YRX4_9VIBR</name>
<evidence type="ECO:0000313" key="3">
    <source>
        <dbReference type="Proteomes" id="UP000184600"/>
    </source>
</evidence>
<dbReference type="AlphaFoldDB" id="A0A1M7YRX4"/>
<dbReference type="InterPro" id="IPR008136">
    <property type="entry name" value="CinA_C"/>
</dbReference>
<keyword evidence="2" id="KW-0378">Hydrolase</keyword>